<dbReference type="AlphaFoldDB" id="A0A4R4PB97"/>
<dbReference type="InterPro" id="IPR042099">
    <property type="entry name" value="ANL_N_sf"/>
</dbReference>
<feature type="domain" description="AMP-binding enzyme C-terminal" evidence="4">
    <location>
        <begin position="463"/>
        <end position="538"/>
    </location>
</feature>
<dbReference type="Gene3D" id="3.30.300.30">
    <property type="match status" value="1"/>
</dbReference>
<sequence>MPGPVDPRVVPYPPERVARYLSSGAWSAVPVAERFRAVAEAHGPRPAVVDRDGAITYAGLDRRTDQVAAAFLERGLRPGDPVLLQVGNGIAGVVAWYAVLKAGAVPVATLAGHRAHEIGHVASAVGAVGHIVDDSRPDRFDMVAFAREQAAASTTLRHLFTVGGGRGRGGSGVEALETLGVDIAPEAARRAVDAAQAGIGPEDVAVHQLSGGTTGVPKVIPRLHGEYWNNARAWALALGRGESSVVCHAGPFVHNAGITCGLHSAHSVGGCIVLPPPDRALALRMMRDHRVDDTIFGHGMFGWIMSDEYAGAAEHLRTVVLSGAKVPGEVFSRVERFGARVAQTFGMGEGMFTLTPFDAPRELRSTTVGPPLTPEDEVRILEPGTERELADGEVGEMACRGWYTVPGYFASPGHNARAFTADGFYRTGDLARVQVHDGLRYLSIEGRIKDLINRGGEKVNAEELEQLLHRHPSIRDAAVVAMPDAVLGERACAYLVTTDPSLGVPELQVHLDRLGVAKYKWPERVEIIDALPRTQVGKIDKKALRDDVAGKVGA</sequence>
<evidence type="ECO:0000313" key="5">
    <source>
        <dbReference type="EMBL" id="TDC17612.1"/>
    </source>
</evidence>
<dbReference type="GO" id="GO:0031956">
    <property type="term" value="F:medium-chain fatty acid-CoA ligase activity"/>
    <property type="evidence" value="ECO:0007669"/>
    <property type="project" value="TreeGrafter"/>
</dbReference>
<evidence type="ECO:0000259" key="4">
    <source>
        <dbReference type="Pfam" id="PF13193"/>
    </source>
</evidence>
<dbReference type="InterPro" id="IPR000873">
    <property type="entry name" value="AMP-dep_synth/lig_dom"/>
</dbReference>
<dbReference type="RefSeq" id="WP_131938464.1">
    <property type="nucleotide sequence ID" value="NZ_BAAAMX010000002.1"/>
</dbReference>
<dbReference type="PANTHER" id="PTHR43201:SF5">
    <property type="entry name" value="MEDIUM-CHAIN ACYL-COA LIGASE ACSF2, MITOCHONDRIAL"/>
    <property type="match status" value="1"/>
</dbReference>
<dbReference type="Pfam" id="PF13193">
    <property type="entry name" value="AMP-binding_C"/>
    <property type="match status" value="1"/>
</dbReference>
<gene>
    <name evidence="5" type="ORF">E1284_08525</name>
</gene>
<proteinExistence type="inferred from homology"/>
<dbReference type="Gene3D" id="3.40.50.12780">
    <property type="entry name" value="N-terminal domain of ligase-like"/>
    <property type="match status" value="1"/>
</dbReference>
<accession>A0A4R4PB97</accession>
<reference evidence="5 6" key="1">
    <citation type="submission" date="2019-03" db="EMBL/GenBank/DDBJ databases">
        <title>Draft genome sequences of novel Actinobacteria.</title>
        <authorList>
            <person name="Sahin N."/>
            <person name="Ay H."/>
            <person name="Saygin H."/>
        </authorList>
    </citation>
    <scope>NUCLEOTIDE SEQUENCE [LARGE SCALE GENOMIC DNA]</scope>
    <source>
        <strain evidence="5 6">DSM 45347</strain>
    </source>
</reference>
<organism evidence="5 6">
    <name type="scientific">Actinomadura bangladeshensis</name>
    <dbReference type="NCBI Taxonomy" id="453573"/>
    <lineage>
        <taxon>Bacteria</taxon>
        <taxon>Bacillati</taxon>
        <taxon>Actinomycetota</taxon>
        <taxon>Actinomycetes</taxon>
        <taxon>Streptosporangiales</taxon>
        <taxon>Thermomonosporaceae</taxon>
        <taxon>Actinomadura</taxon>
    </lineage>
</organism>
<feature type="domain" description="AMP-dependent synthetase/ligase" evidence="3">
    <location>
        <begin position="35"/>
        <end position="409"/>
    </location>
</feature>
<dbReference type="SUPFAM" id="SSF56801">
    <property type="entry name" value="Acetyl-CoA synthetase-like"/>
    <property type="match status" value="1"/>
</dbReference>
<dbReference type="GO" id="GO:0006631">
    <property type="term" value="P:fatty acid metabolic process"/>
    <property type="evidence" value="ECO:0007669"/>
    <property type="project" value="TreeGrafter"/>
</dbReference>
<evidence type="ECO:0000256" key="2">
    <source>
        <dbReference type="ARBA" id="ARBA00022598"/>
    </source>
</evidence>
<dbReference type="InterPro" id="IPR045851">
    <property type="entry name" value="AMP-bd_C_sf"/>
</dbReference>
<dbReference type="Pfam" id="PF00501">
    <property type="entry name" value="AMP-binding"/>
    <property type="match status" value="1"/>
</dbReference>
<evidence type="ECO:0000313" key="6">
    <source>
        <dbReference type="Proteomes" id="UP000295431"/>
    </source>
</evidence>
<keyword evidence="2" id="KW-0436">Ligase</keyword>
<keyword evidence="6" id="KW-1185">Reference proteome</keyword>
<dbReference type="PANTHER" id="PTHR43201">
    <property type="entry name" value="ACYL-COA SYNTHETASE"/>
    <property type="match status" value="1"/>
</dbReference>
<dbReference type="InterPro" id="IPR025110">
    <property type="entry name" value="AMP-bd_C"/>
</dbReference>
<dbReference type="OrthoDB" id="9803968at2"/>
<evidence type="ECO:0000256" key="1">
    <source>
        <dbReference type="ARBA" id="ARBA00006432"/>
    </source>
</evidence>
<evidence type="ECO:0000259" key="3">
    <source>
        <dbReference type="Pfam" id="PF00501"/>
    </source>
</evidence>
<name>A0A4R4PB97_9ACTN</name>
<comment type="caution">
    <text evidence="5">The sequence shown here is derived from an EMBL/GenBank/DDBJ whole genome shotgun (WGS) entry which is preliminary data.</text>
</comment>
<dbReference type="Proteomes" id="UP000295431">
    <property type="component" value="Unassembled WGS sequence"/>
</dbReference>
<dbReference type="EMBL" id="SMJW01000030">
    <property type="protein sequence ID" value="TDC17612.1"/>
    <property type="molecule type" value="Genomic_DNA"/>
</dbReference>
<protein>
    <submittedName>
        <fullName evidence="5">(2,3-dihydroxybenzoyl)adenylate synthase</fullName>
    </submittedName>
</protein>
<comment type="similarity">
    <text evidence="1">Belongs to the ATP-dependent AMP-binding enzyme family.</text>
</comment>